<dbReference type="Proteomes" id="UP000219564">
    <property type="component" value="Unassembled WGS sequence"/>
</dbReference>
<evidence type="ECO:0000313" key="2">
    <source>
        <dbReference type="Proteomes" id="UP000219564"/>
    </source>
</evidence>
<dbReference type="AlphaFoldDB" id="A0AAX2H646"/>
<evidence type="ECO:0008006" key="3">
    <source>
        <dbReference type="Google" id="ProtNLM"/>
    </source>
</evidence>
<reference evidence="1 2" key="1">
    <citation type="submission" date="2017-08" db="EMBL/GenBank/DDBJ databases">
        <authorList>
            <person name="Chaillou S."/>
        </authorList>
    </citation>
    <scope>NUCLEOTIDE SEQUENCE [LARGE SCALE GENOMIC DNA]</scope>
    <source>
        <strain evidence="1 2">MFPA15A1205</strain>
    </source>
</reference>
<evidence type="ECO:0000313" key="1">
    <source>
        <dbReference type="EMBL" id="SOB52315.1"/>
    </source>
</evidence>
<accession>A0AAX2H646</accession>
<proteinExistence type="predicted"/>
<organism evidence="1 2">
    <name type="scientific">Pseudomonas lundensis</name>
    <dbReference type="NCBI Taxonomy" id="86185"/>
    <lineage>
        <taxon>Bacteria</taxon>
        <taxon>Pseudomonadati</taxon>
        <taxon>Pseudomonadota</taxon>
        <taxon>Gammaproteobacteria</taxon>
        <taxon>Pseudomonadales</taxon>
        <taxon>Pseudomonadaceae</taxon>
        <taxon>Pseudomonas</taxon>
    </lineage>
</organism>
<sequence length="185" mass="20659">MGIRQGLKHRAAGQGARCGKTARLDYRRYGVRVAHHLPVRGQCDSATTLISSHHGTQKTVVHDDICQQGACCMTRIAKWLPKLALVAASVMALSATAVAAEKPNILVIFGDDIGANQYQRLFHGRRGLQNPQHRPDCQRRHDVHRLLRREQLHRRTLFVHYRANPAANRLVQGGYPRRTGGPAKT</sequence>
<name>A0AAX2H646_9PSED</name>
<gene>
    <name evidence="1" type="ORF">PLUA15_230058</name>
</gene>
<comment type="caution">
    <text evidence="1">The sequence shown here is derived from an EMBL/GenBank/DDBJ whole genome shotgun (WGS) entry which is preliminary data.</text>
</comment>
<protein>
    <recommendedName>
        <fullName evidence="3">Sulfatase N-terminal domain-containing protein</fullName>
    </recommendedName>
</protein>
<dbReference type="EMBL" id="OBKZ01000016">
    <property type="protein sequence ID" value="SOB52315.1"/>
    <property type="molecule type" value="Genomic_DNA"/>
</dbReference>